<dbReference type="InterPro" id="IPR003594">
    <property type="entry name" value="HATPase_dom"/>
</dbReference>
<keyword evidence="7 13" id="KW-0067">ATP-binding</keyword>
<dbReference type="Gene3D" id="3.30.565.10">
    <property type="entry name" value="Histidine kinase-like ATPase, C-terminal domain"/>
    <property type="match status" value="1"/>
</dbReference>
<dbReference type="PROSITE" id="PS50109">
    <property type="entry name" value="HIS_KIN"/>
    <property type="match status" value="1"/>
</dbReference>
<dbReference type="CDD" id="cd00082">
    <property type="entry name" value="HisKA"/>
    <property type="match status" value="1"/>
</dbReference>
<dbReference type="RefSeq" id="WP_272437745.1">
    <property type="nucleotide sequence ID" value="NZ_JAMQKB010000024.1"/>
</dbReference>
<dbReference type="GO" id="GO:0000155">
    <property type="term" value="F:phosphorelay sensor kinase activity"/>
    <property type="evidence" value="ECO:0007669"/>
    <property type="project" value="InterPro"/>
</dbReference>
<dbReference type="EC" id="2.7.13.3" evidence="2"/>
<evidence type="ECO:0000256" key="6">
    <source>
        <dbReference type="ARBA" id="ARBA00022777"/>
    </source>
</evidence>
<evidence type="ECO:0000259" key="11">
    <source>
        <dbReference type="PROSITE" id="PS50112"/>
    </source>
</evidence>
<evidence type="ECO:0000256" key="2">
    <source>
        <dbReference type="ARBA" id="ARBA00012438"/>
    </source>
</evidence>
<evidence type="ECO:0000313" key="14">
    <source>
        <dbReference type="Proteomes" id="UP001145050"/>
    </source>
</evidence>
<dbReference type="SUPFAM" id="SSF55874">
    <property type="entry name" value="ATPase domain of HSP90 chaperone/DNA topoisomerase II/histidine kinase"/>
    <property type="match status" value="1"/>
</dbReference>
<dbReference type="SMART" id="SM00388">
    <property type="entry name" value="HisKA"/>
    <property type="match status" value="1"/>
</dbReference>
<keyword evidence="8" id="KW-0749">Sporulation</keyword>
<dbReference type="Pfam" id="PF13426">
    <property type="entry name" value="PAS_9"/>
    <property type="match status" value="1"/>
</dbReference>
<keyword evidence="4" id="KW-0808">Transferase</keyword>
<dbReference type="GO" id="GO:0030435">
    <property type="term" value="P:sporulation resulting in formation of a cellular spore"/>
    <property type="evidence" value="ECO:0007669"/>
    <property type="project" value="UniProtKB-KW"/>
</dbReference>
<evidence type="ECO:0000256" key="8">
    <source>
        <dbReference type="ARBA" id="ARBA00022969"/>
    </source>
</evidence>
<evidence type="ECO:0000259" key="10">
    <source>
        <dbReference type="PROSITE" id="PS50109"/>
    </source>
</evidence>
<dbReference type="Pfam" id="PF00512">
    <property type="entry name" value="HisKA"/>
    <property type="match status" value="1"/>
</dbReference>
<evidence type="ECO:0000256" key="3">
    <source>
        <dbReference type="ARBA" id="ARBA00022553"/>
    </source>
</evidence>
<dbReference type="EMBL" id="JAMQKB010000024">
    <property type="protein sequence ID" value="MDC3425928.1"/>
    <property type="molecule type" value="Genomic_DNA"/>
</dbReference>
<dbReference type="SUPFAM" id="SSF47384">
    <property type="entry name" value="Homodimeric domain of signal transducing histidine kinase"/>
    <property type="match status" value="1"/>
</dbReference>
<dbReference type="AlphaFoldDB" id="A0A9X3WWP2"/>
<dbReference type="GO" id="GO:0005524">
    <property type="term" value="F:ATP binding"/>
    <property type="evidence" value="ECO:0007669"/>
    <property type="project" value="UniProtKB-KW"/>
</dbReference>
<sequence length="377" mass="42713">MESDQNRNTYMGNRCYDSNIQNYSPQFKYKDLPESILQMIEDYGYDLVAICDRKGKVLNVSSAIHRILGYRSEEIIGTSSLAYIAPKDKKIVLKKLKDNDRRIHKFIISLRNTRGKYIWVETIVSIMKSTEQGGKDQIVSITKDITDKKEAEEMMIRSEKMSVAGQLAAGVAHEIRNPLTSLKGFLQLLQAGIDSKEEYYTIMKEEIEKIETITSELLFVSKPMTEVKKVELLSTLLNDVVTLLQAQAKLFTIEIQVNIHKEIFVYCDRLQIKQVFINLIKNAVEEMQESGGKIQIIADATASICTIDIVDEGPGIPNNIIDKLKEPFFTTKKHGTGLGLMITSQILEKHDGNLEILQNQGKGSTFRVILPLHENPL</sequence>
<evidence type="ECO:0000256" key="5">
    <source>
        <dbReference type="ARBA" id="ARBA00022741"/>
    </source>
</evidence>
<dbReference type="InterPro" id="IPR000014">
    <property type="entry name" value="PAS"/>
</dbReference>
<keyword evidence="9" id="KW-0902">Two-component regulatory system</keyword>
<dbReference type="InterPro" id="IPR003661">
    <property type="entry name" value="HisK_dim/P_dom"/>
</dbReference>
<feature type="domain" description="PAS" evidence="11">
    <location>
        <begin position="33"/>
        <end position="97"/>
    </location>
</feature>
<dbReference type="Pfam" id="PF02518">
    <property type="entry name" value="HATPase_c"/>
    <property type="match status" value="1"/>
</dbReference>
<feature type="domain" description="Histidine kinase" evidence="10">
    <location>
        <begin position="170"/>
        <end position="374"/>
    </location>
</feature>
<proteinExistence type="predicted"/>
<dbReference type="PROSITE" id="PS50113">
    <property type="entry name" value="PAC"/>
    <property type="match status" value="1"/>
</dbReference>
<dbReference type="Gene3D" id="1.10.287.130">
    <property type="match status" value="1"/>
</dbReference>
<protein>
    <recommendedName>
        <fullName evidence="2">histidine kinase</fullName>
        <ecNumber evidence="2">2.7.13.3</ecNumber>
    </recommendedName>
</protein>
<dbReference type="InterPro" id="IPR036890">
    <property type="entry name" value="HATPase_C_sf"/>
</dbReference>
<accession>A0A9X3WWP2</accession>
<name>A0A9X3WWP2_9BACI</name>
<evidence type="ECO:0000256" key="7">
    <source>
        <dbReference type="ARBA" id="ARBA00022840"/>
    </source>
</evidence>
<evidence type="ECO:0000313" key="13">
    <source>
        <dbReference type="EMBL" id="MDC3425928.1"/>
    </source>
</evidence>
<keyword evidence="3" id="KW-0597">Phosphoprotein</keyword>
<gene>
    <name evidence="13" type="ORF">NC797_15590</name>
</gene>
<comment type="caution">
    <text evidence="13">The sequence shown here is derived from an EMBL/GenBank/DDBJ whole genome shotgun (WGS) entry which is preliminary data.</text>
</comment>
<keyword evidence="6" id="KW-0418">Kinase</keyword>
<evidence type="ECO:0000256" key="1">
    <source>
        <dbReference type="ARBA" id="ARBA00000085"/>
    </source>
</evidence>
<dbReference type="SUPFAM" id="SSF55785">
    <property type="entry name" value="PYP-like sensor domain (PAS domain)"/>
    <property type="match status" value="1"/>
</dbReference>
<dbReference type="InterPro" id="IPR000700">
    <property type="entry name" value="PAS-assoc_C"/>
</dbReference>
<keyword evidence="5" id="KW-0547">Nucleotide-binding</keyword>
<dbReference type="InterPro" id="IPR035965">
    <property type="entry name" value="PAS-like_dom_sf"/>
</dbReference>
<dbReference type="InterPro" id="IPR004358">
    <property type="entry name" value="Sig_transdc_His_kin-like_C"/>
</dbReference>
<dbReference type="InterPro" id="IPR005467">
    <property type="entry name" value="His_kinase_dom"/>
</dbReference>
<dbReference type="SMART" id="SM00091">
    <property type="entry name" value="PAS"/>
    <property type="match status" value="1"/>
</dbReference>
<dbReference type="FunFam" id="1.10.287.130:FF:000040">
    <property type="entry name" value="PAS domain-containing sensor histidine kinase"/>
    <property type="match status" value="1"/>
</dbReference>
<dbReference type="PROSITE" id="PS50112">
    <property type="entry name" value="PAS"/>
    <property type="match status" value="1"/>
</dbReference>
<evidence type="ECO:0000256" key="4">
    <source>
        <dbReference type="ARBA" id="ARBA00022679"/>
    </source>
</evidence>
<dbReference type="InterPro" id="IPR036097">
    <property type="entry name" value="HisK_dim/P_sf"/>
</dbReference>
<feature type="domain" description="PAC" evidence="12">
    <location>
        <begin position="104"/>
        <end position="157"/>
    </location>
</feature>
<comment type="catalytic activity">
    <reaction evidence="1">
        <text>ATP + protein L-histidine = ADP + protein N-phospho-L-histidine.</text>
        <dbReference type="EC" id="2.7.13.3"/>
    </reaction>
</comment>
<dbReference type="Gene3D" id="3.30.450.20">
    <property type="entry name" value="PAS domain"/>
    <property type="match status" value="1"/>
</dbReference>
<dbReference type="NCBIfam" id="TIGR00229">
    <property type="entry name" value="sensory_box"/>
    <property type="match status" value="1"/>
</dbReference>
<keyword evidence="14" id="KW-1185">Reference proteome</keyword>
<dbReference type="CDD" id="cd00130">
    <property type="entry name" value="PAS"/>
    <property type="match status" value="1"/>
</dbReference>
<evidence type="ECO:0000259" key="12">
    <source>
        <dbReference type="PROSITE" id="PS50113"/>
    </source>
</evidence>
<evidence type="ECO:0000256" key="9">
    <source>
        <dbReference type="ARBA" id="ARBA00023012"/>
    </source>
</evidence>
<organism evidence="13 14">
    <name type="scientific">Terrihalobacillus insolitus</name>
    <dbReference type="NCBI Taxonomy" id="2950438"/>
    <lineage>
        <taxon>Bacteria</taxon>
        <taxon>Bacillati</taxon>
        <taxon>Bacillota</taxon>
        <taxon>Bacilli</taxon>
        <taxon>Bacillales</taxon>
        <taxon>Bacillaceae</taxon>
        <taxon>Terrihalobacillus</taxon>
    </lineage>
</organism>
<dbReference type="PRINTS" id="PR00344">
    <property type="entry name" value="BCTRLSENSOR"/>
</dbReference>
<reference evidence="13" key="1">
    <citation type="submission" date="2022-06" db="EMBL/GenBank/DDBJ databases">
        <title>Aquibacillus sp. a new bacterium isolated from soil saline samples.</title>
        <authorList>
            <person name="Galisteo C."/>
            <person name="De La Haba R."/>
            <person name="Sanchez-Porro C."/>
            <person name="Ventosa A."/>
        </authorList>
    </citation>
    <scope>NUCLEOTIDE SEQUENCE</scope>
    <source>
        <strain evidence="13">3ASR75-11</strain>
    </source>
</reference>
<dbReference type="Proteomes" id="UP001145050">
    <property type="component" value="Unassembled WGS sequence"/>
</dbReference>
<dbReference type="PANTHER" id="PTHR43065">
    <property type="entry name" value="SENSOR HISTIDINE KINASE"/>
    <property type="match status" value="1"/>
</dbReference>
<dbReference type="SMART" id="SM00387">
    <property type="entry name" value="HATPase_c"/>
    <property type="match status" value="1"/>
</dbReference>
<dbReference type="PANTHER" id="PTHR43065:SF10">
    <property type="entry name" value="PEROXIDE STRESS-ACTIVATED HISTIDINE KINASE MAK3"/>
    <property type="match status" value="1"/>
</dbReference>